<feature type="compositionally biased region" description="Basic and acidic residues" evidence="1">
    <location>
        <begin position="1"/>
        <end position="12"/>
    </location>
</feature>
<accession>A0A1D1VD15</accession>
<dbReference type="Pfam" id="PF02214">
    <property type="entry name" value="BTB_2"/>
    <property type="match status" value="1"/>
</dbReference>
<feature type="domain" description="Potassium channel tetramerisation-type BTB" evidence="2">
    <location>
        <begin position="90"/>
        <end position="177"/>
    </location>
</feature>
<feature type="region of interest" description="Disordered" evidence="1">
    <location>
        <begin position="185"/>
        <end position="234"/>
    </location>
</feature>
<comment type="caution">
    <text evidence="4">The sequence shown here is derived from an EMBL/GenBank/DDBJ whole genome shotgun (WGS) entry which is preliminary data.</text>
</comment>
<dbReference type="InterPro" id="IPR048595">
    <property type="entry name" value="KCTD1-15-like_C"/>
</dbReference>
<evidence type="ECO:0000259" key="3">
    <source>
        <dbReference type="Pfam" id="PF20871"/>
    </source>
</evidence>
<dbReference type="STRING" id="947166.A0A1D1VD15"/>
<dbReference type="PANTHER" id="PTHR14499">
    <property type="entry name" value="POTASSIUM CHANNEL TETRAMERIZATION DOMAIN-CONTAINING"/>
    <property type="match status" value="1"/>
</dbReference>
<keyword evidence="5" id="KW-1185">Reference proteome</keyword>
<gene>
    <name evidence="4" type="primary">RvY_07850-1</name>
    <name evidence="4" type="synonym">RvY_07850.1</name>
    <name evidence="4" type="ORF">RvY_07850</name>
</gene>
<dbReference type="InterPro" id="IPR011333">
    <property type="entry name" value="SKP1/BTB/POZ_sf"/>
</dbReference>
<dbReference type="Pfam" id="PF20871">
    <property type="entry name" value="KCTD1-15_CTD"/>
    <property type="match status" value="1"/>
</dbReference>
<sequence>MEDRRSMSDVKRSVIVSIQSSPSPPSPILSPKTPVEHSNGNGLSSVAPRSVNNQAVLQQQQQQQQQQQAPRKYPVGIPLSAPTTCYTAPVHIDVGGIIYTSSLETLTKFPESRLAKLFNGNIPIVLDSLKQHYFLDRDGRMFRHVLNYVRHGRLMVPKTFQEWALLYEEAKWFSVPGMVQDIEEHLERKPVEPDEELESPRPAKRSRKVSLSNGRNTFATTAPPADNRSTTPEVTFSNHDCVTILITPDLGERITLTSERSIAEEVFPEISDALSTNGRGHATWNTDLNHLARFPLNGYCKLNSIQVIQRLLNSGFKIAASNGGGIESQHFTEYLFTRAVRTS</sequence>
<reference evidence="4 5" key="1">
    <citation type="journal article" date="2016" name="Nat. Commun.">
        <title>Extremotolerant tardigrade genome and improved radiotolerance of human cultured cells by tardigrade-unique protein.</title>
        <authorList>
            <person name="Hashimoto T."/>
            <person name="Horikawa D.D."/>
            <person name="Saito Y."/>
            <person name="Kuwahara H."/>
            <person name="Kozuka-Hata H."/>
            <person name="Shin-I T."/>
            <person name="Minakuchi Y."/>
            <person name="Ohishi K."/>
            <person name="Motoyama A."/>
            <person name="Aizu T."/>
            <person name="Enomoto A."/>
            <person name="Kondo K."/>
            <person name="Tanaka S."/>
            <person name="Hara Y."/>
            <person name="Koshikawa S."/>
            <person name="Sagara H."/>
            <person name="Miura T."/>
            <person name="Yokobori S."/>
            <person name="Miyagawa K."/>
            <person name="Suzuki Y."/>
            <person name="Kubo T."/>
            <person name="Oyama M."/>
            <person name="Kohara Y."/>
            <person name="Fujiyama A."/>
            <person name="Arakawa K."/>
            <person name="Katayama T."/>
            <person name="Toyoda A."/>
            <person name="Kunieda T."/>
        </authorList>
    </citation>
    <scope>NUCLEOTIDE SEQUENCE [LARGE SCALE GENOMIC DNA]</scope>
    <source>
        <strain evidence="4 5">YOKOZUNA-1</strain>
    </source>
</reference>
<evidence type="ECO:0000313" key="4">
    <source>
        <dbReference type="EMBL" id="GAU96398.1"/>
    </source>
</evidence>
<evidence type="ECO:0000313" key="5">
    <source>
        <dbReference type="Proteomes" id="UP000186922"/>
    </source>
</evidence>
<dbReference type="SUPFAM" id="SSF54695">
    <property type="entry name" value="POZ domain"/>
    <property type="match status" value="1"/>
</dbReference>
<dbReference type="AlphaFoldDB" id="A0A1D1VD15"/>
<feature type="compositionally biased region" description="Polar residues" evidence="1">
    <location>
        <begin position="209"/>
        <end position="220"/>
    </location>
</feature>
<dbReference type="InterPro" id="IPR003131">
    <property type="entry name" value="T1-type_BTB"/>
</dbReference>
<protein>
    <submittedName>
        <fullName evidence="4">Uncharacterized protein</fullName>
    </submittedName>
</protein>
<name>A0A1D1VD15_RAMVA</name>
<proteinExistence type="predicted"/>
<dbReference type="GO" id="GO:0051260">
    <property type="term" value="P:protein homooligomerization"/>
    <property type="evidence" value="ECO:0007669"/>
    <property type="project" value="InterPro"/>
</dbReference>
<evidence type="ECO:0000259" key="2">
    <source>
        <dbReference type="Pfam" id="PF02214"/>
    </source>
</evidence>
<dbReference type="Gene3D" id="3.30.710.10">
    <property type="entry name" value="Potassium Channel Kv1.1, Chain A"/>
    <property type="match status" value="1"/>
</dbReference>
<evidence type="ECO:0000256" key="1">
    <source>
        <dbReference type="SAM" id="MobiDB-lite"/>
    </source>
</evidence>
<dbReference type="Proteomes" id="UP000186922">
    <property type="component" value="Unassembled WGS sequence"/>
</dbReference>
<feature type="compositionally biased region" description="Low complexity" evidence="1">
    <location>
        <begin position="58"/>
        <end position="68"/>
    </location>
</feature>
<dbReference type="PANTHER" id="PTHR14499:SF67">
    <property type="entry name" value="BTB_POZ DOMAIN-CONTAINING PROTEIN TIWAZ"/>
    <property type="match status" value="1"/>
</dbReference>
<feature type="region of interest" description="Disordered" evidence="1">
    <location>
        <begin position="1"/>
        <end position="47"/>
    </location>
</feature>
<feature type="region of interest" description="Disordered" evidence="1">
    <location>
        <begin position="55"/>
        <end position="74"/>
    </location>
</feature>
<feature type="domain" description="BTB/POZ" evidence="3">
    <location>
        <begin position="240"/>
        <end position="338"/>
    </location>
</feature>
<dbReference type="OrthoDB" id="2414723at2759"/>
<organism evidence="4 5">
    <name type="scientific">Ramazzottius varieornatus</name>
    <name type="common">Water bear</name>
    <name type="synonym">Tardigrade</name>
    <dbReference type="NCBI Taxonomy" id="947166"/>
    <lineage>
        <taxon>Eukaryota</taxon>
        <taxon>Metazoa</taxon>
        <taxon>Ecdysozoa</taxon>
        <taxon>Tardigrada</taxon>
        <taxon>Eutardigrada</taxon>
        <taxon>Parachela</taxon>
        <taxon>Hypsibioidea</taxon>
        <taxon>Ramazzottiidae</taxon>
        <taxon>Ramazzottius</taxon>
    </lineage>
</organism>
<dbReference type="EMBL" id="BDGG01000003">
    <property type="protein sequence ID" value="GAU96398.1"/>
    <property type="molecule type" value="Genomic_DNA"/>
</dbReference>